<dbReference type="Proteomes" id="UP001148737">
    <property type="component" value="Unassembled WGS sequence"/>
</dbReference>
<dbReference type="EMBL" id="JANAKD010001446">
    <property type="protein sequence ID" value="KAJ3479382.1"/>
    <property type="molecule type" value="Genomic_DNA"/>
</dbReference>
<accession>A0ACC1QJS8</accession>
<keyword evidence="2" id="KW-1185">Reference proteome</keyword>
<reference evidence="1" key="1">
    <citation type="submission" date="2022-07" db="EMBL/GenBank/DDBJ databases">
        <title>Genome Sequence of Lecanicillium saksenae.</title>
        <authorList>
            <person name="Buettner E."/>
        </authorList>
    </citation>
    <scope>NUCLEOTIDE SEQUENCE</scope>
    <source>
        <strain evidence="1">VT-O1</strain>
    </source>
</reference>
<proteinExistence type="predicted"/>
<comment type="caution">
    <text evidence="1">The sequence shown here is derived from an EMBL/GenBank/DDBJ whole genome shotgun (WGS) entry which is preliminary data.</text>
</comment>
<organism evidence="1 2">
    <name type="scientific">Lecanicillium saksenae</name>
    <dbReference type="NCBI Taxonomy" id="468837"/>
    <lineage>
        <taxon>Eukaryota</taxon>
        <taxon>Fungi</taxon>
        <taxon>Dikarya</taxon>
        <taxon>Ascomycota</taxon>
        <taxon>Pezizomycotina</taxon>
        <taxon>Sordariomycetes</taxon>
        <taxon>Hypocreomycetidae</taxon>
        <taxon>Hypocreales</taxon>
        <taxon>Cordycipitaceae</taxon>
        <taxon>Lecanicillium</taxon>
    </lineage>
</organism>
<sequence length="382" mass="40351">MPSIASVLGFAAMASALVTRSANIIGKKEFTIDVKYNPNFQPSTSAVGRGQRRDDGSTPAHDSPTRPESEFYAELEIGTPPQKMNLLFDTGSSDLWMFGANATGTIAQDQSRWNASNSTTATLVKDATWYIHYGDGSGGKGVVYQDVVSLAGLKISGQGVESATEVYSQYSGSNILGSPISGIVGFAFDRLNHAKPQVKTPFSNMKSHLAKPVFTVDLRHQADGTFGFGFIDKTKYTGNLTYSKIDNSKGFWTFTSPGYAVNNGTFVAHSMTGIMDTGSSSSSVPSPAYNAYTAAIPNFDGSGSIACDTVLPDFYFGVGGKSTIKVEGKHLKQANQDGSCALRLYDTGGGNSATFGSPFMLGAYVVFEDGANGARAGWANSA</sequence>
<evidence type="ECO:0000313" key="1">
    <source>
        <dbReference type="EMBL" id="KAJ3479382.1"/>
    </source>
</evidence>
<name>A0ACC1QJS8_9HYPO</name>
<evidence type="ECO:0000313" key="2">
    <source>
        <dbReference type="Proteomes" id="UP001148737"/>
    </source>
</evidence>
<gene>
    <name evidence="1" type="ORF">NLG97_g8334</name>
</gene>
<protein>
    <submittedName>
        <fullName evidence="1">Uncharacterized protein</fullName>
    </submittedName>
</protein>